<keyword evidence="4" id="KW-1185">Reference proteome</keyword>
<sequence length="363" mass="38085">MNRLRYDLADLADEVVNVDLTARARQTSRKMRNRRAALATGAAVLVVLAGAASIVYALRPPAATAPLPADSASTTTTSATQTAPSEDRSTAAARYQVADVEAGTRWYLRGGEVHAYSKGRDTVTARIPIDENDEARCVSQTLTVSPGGKRIAWAEGSGDSFSGTLKVAGVDGKNVQTLSTGAVCLGAGALRWKGDDQLYFSSKDGGAFMANIPTGSKTKLPEGEQFDAASADGKWTAKQVGSQRLVTNGQQKRVYTYKPPAAEAEHHDGWGARGVSADGRYITVGWSGTDPSRALSTFAIVDTTTGKAVVSQESSVCFTAGGLVLVHGNGLTTIYDATMQKLGESQEPAAFKDALLLGYARAS</sequence>
<feature type="region of interest" description="Disordered" evidence="1">
    <location>
        <begin position="65"/>
        <end position="94"/>
    </location>
</feature>
<dbReference type="RefSeq" id="WP_261961716.1">
    <property type="nucleotide sequence ID" value="NZ_BAAAXA010000001.1"/>
</dbReference>
<feature type="transmembrane region" description="Helical" evidence="2">
    <location>
        <begin position="36"/>
        <end position="58"/>
    </location>
</feature>
<dbReference type="AlphaFoldDB" id="A0A9W6KJ46"/>
<proteinExistence type="predicted"/>
<evidence type="ECO:0000256" key="1">
    <source>
        <dbReference type="SAM" id="MobiDB-lite"/>
    </source>
</evidence>
<comment type="caution">
    <text evidence="3">The sequence shown here is derived from an EMBL/GenBank/DDBJ whole genome shotgun (WGS) entry which is preliminary data.</text>
</comment>
<keyword evidence="2" id="KW-0472">Membrane</keyword>
<dbReference type="SUPFAM" id="SSF82171">
    <property type="entry name" value="DPP6 N-terminal domain-like"/>
    <property type="match status" value="1"/>
</dbReference>
<reference evidence="3" key="1">
    <citation type="journal article" date="2014" name="Int. J. Syst. Evol. Microbiol.">
        <title>Complete genome sequence of Corynebacterium casei LMG S-19264T (=DSM 44701T), isolated from a smear-ripened cheese.</title>
        <authorList>
            <consortium name="US DOE Joint Genome Institute (JGI-PGF)"/>
            <person name="Walter F."/>
            <person name="Albersmeier A."/>
            <person name="Kalinowski J."/>
            <person name="Ruckert C."/>
        </authorList>
    </citation>
    <scope>NUCLEOTIDE SEQUENCE</scope>
    <source>
        <strain evidence="3">VKM Ac-1321</strain>
    </source>
</reference>
<protein>
    <submittedName>
        <fullName evidence="3">Uncharacterized protein</fullName>
    </submittedName>
</protein>
<evidence type="ECO:0000256" key="2">
    <source>
        <dbReference type="SAM" id="Phobius"/>
    </source>
</evidence>
<feature type="compositionally biased region" description="Low complexity" evidence="1">
    <location>
        <begin position="65"/>
        <end position="84"/>
    </location>
</feature>
<keyword evidence="2" id="KW-1133">Transmembrane helix</keyword>
<keyword evidence="2" id="KW-0812">Transmembrane</keyword>
<gene>
    <name evidence="3" type="ORF">GCM10017581_036690</name>
</gene>
<dbReference type="Proteomes" id="UP001143480">
    <property type="component" value="Unassembled WGS sequence"/>
</dbReference>
<organism evidence="3 4">
    <name type="scientific">Dactylosporangium matsuzakiense</name>
    <dbReference type="NCBI Taxonomy" id="53360"/>
    <lineage>
        <taxon>Bacteria</taxon>
        <taxon>Bacillati</taxon>
        <taxon>Actinomycetota</taxon>
        <taxon>Actinomycetes</taxon>
        <taxon>Micromonosporales</taxon>
        <taxon>Micromonosporaceae</taxon>
        <taxon>Dactylosporangium</taxon>
    </lineage>
</organism>
<evidence type="ECO:0000313" key="3">
    <source>
        <dbReference type="EMBL" id="GLL01927.1"/>
    </source>
</evidence>
<evidence type="ECO:0000313" key="4">
    <source>
        <dbReference type="Proteomes" id="UP001143480"/>
    </source>
</evidence>
<accession>A0A9W6KJ46</accession>
<dbReference type="EMBL" id="BSFP01000019">
    <property type="protein sequence ID" value="GLL01927.1"/>
    <property type="molecule type" value="Genomic_DNA"/>
</dbReference>
<name>A0A9W6KJ46_9ACTN</name>
<reference evidence="3" key="2">
    <citation type="submission" date="2023-01" db="EMBL/GenBank/DDBJ databases">
        <authorList>
            <person name="Sun Q."/>
            <person name="Evtushenko L."/>
        </authorList>
    </citation>
    <scope>NUCLEOTIDE SEQUENCE</scope>
    <source>
        <strain evidence="3">VKM Ac-1321</strain>
    </source>
</reference>